<gene>
    <name evidence="2" type="ORF">AMJ52_08455</name>
</gene>
<name>A0A0S7YAK1_UNCT6</name>
<organism evidence="2 3">
    <name type="scientific">candidate division TA06 bacterium DG_78</name>
    <dbReference type="NCBI Taxonomy" id="1703772"/>
    <lineage>
        <taxon>Bacteria</taxon>
        <taxon>Bacteria division TA06</taxon>
    </lineage>
</organism>
<comment type="caution">
    <text evidence="2">The sequence shown here is derived from an EMBL/GenBank/DDBJ whole genome shotgun (WGS) entry which is preliminary data.</text>
</comment>
<accession>A0A0S7YAK1</accession>
<evidence type="ECO:0000313" key="3">
    <source>
        <dbReference type="Proteomes" id="UP000051012"/>
    </source>
</evidence>
<dbReference type="EMBL" id="LJNI01000122">
    <property type="protein sequence ID" value="KPJ71539.1"/>
    <property type="molecule type" value="Genomic_DNA"/>
</dbReference>
<feature type="domain" description="TRAM" evidence="1">
    <location>
        <begin position="132"/>
        <end position="173"/>
    </location>
</feature>
<dbReference type="AlphaFoldDB" id="A0A0S7YAK1"/>
<evidence type="ECO:0000313" key="2">
    <source>
        <dbReference type="EMBL" id="KPJ71539.1"/>
    </source>
</evidence>
<dbReference type="InterPro" id="IPR002792">
    <property type="entry name" value="TRAM_dom"/>
</dbReference>
<dbReference type="Proteomes" id="UP000051012">
    <property type="component" value="Unassembled WGS sequence"/>
</dbReference>
<proteinExistence type="predicted"/>
<evidence type="ECO:0000259" key="1">
    <source>
        <dbReference type="Pfam" id="PF01938"/>
    </source>
</evidence>
<dbReference type="Gene3D" id="3.40.50.1010">
    <property type="entry name" value="5'-nuclease"/>
    <property type="match status" value="1"/>
</dbReference>
<protein>
    <recommendedName>
        <fullName evidence="1">TRAM domain-containing protein</fullName>
    </recommendedName>
</protein>
<dbReference type="Pfam" id="PF01938">
    <property type="entry name" value="TRAM"/>
    <property type="match status" value="1"/>
</dbReference>
<sequence length="201" mass="22956">MLLFKREDRYVLDSSSIIDGRIVRLFEKKFFEGKIIIPLLVKTIVKKFAQDTGDRAIQILRKNAAIEYVKNKGNGLVEGICVLQVADQKKAKVVTASDEVCRLSKFYPRVRIIDIRDLHRMLMPIFTPDKLIEVRILKRGLHPHEGIGYIEGVKIIVEHGAKFINKTVTARVTTMLLTKTGNLVFCTLDHKNNDTSSHEKK</sequence>
<reference evidence="2 3" key="1">
    <citation type="journal article" date="2015" name="Microbiome">
        <title>Genomic resolution of linkages in carbon, nitrogen, and sulfur cycling among widespread estuary sediment bacteria.</title>
        <authorList>
            <person name="Baker B.J."/>
            <person name="Lazar C.S."/>
            <person name="Teske A.P."/>
            <person name="Dick G.J."/>
        </authorList>
    </citation>
    <scope>NUCLEOTIDE SEQUENCE [LARGE SCALE GENOMIC DNA]</scope>
    <source>
        <strain evidence="2">DG_78</strain>
    </source>
</reference>